<dbReference type="Gene3D" id="3.30.750.44">
    <property type="match status" value="1"/>
</dbReference>
<reference evidence="4" key="1">
    <citation type="submission" date="2016-10" db="EMBL/GenBank/DDBJ databases">
        <authorList>
            <person name="Varghese N."/>
            <person name="Submissions S."/>
        </authorList>
    </citation>
    <scope>NUCLEOTIDE SEQUENCE [LARGE SCALE GENOMIC DNA]</scope>
    <source>
        <strain evidence="4">CGMCC 1.8975</strain>
    </source>
</reference>
<dbReference type="GO" id="GO:0006508">
    <property type="term" value="P:proteolysis"/>
    <property type="evidence" value="ECO:0007669"/>
    <property type="project" value="UniProtKB-KW"/>
</dbReference>
<dbReference type="Pfam" id="PF03572">
    <property type="entry name" value="Peptidase_S41"/>
    <property type="match status" value="1"/>
</dbReference>
<dbReference type="InterPro" id="IPR029045">
    <property type="entry name" value="ClpP/crotonase-like_dom_sf"/>
</dbReference>
<gene>
    <name evidence="3" type="ORF">SAMN04488069_10995</name>
</gene>
<feature type="signal peptide" evidence="1">
    <location>
        <begin position="1"/>
        <end position="21"/>
    </location>
</feature>
<dbReference type="SUPFAM" id="SSF52096">
    <property type="entry name" value="ClpP/crotonase"/>
    <property type="match status" value="1"/>
</dbReference>
<accession>A0A1H3KFA7</accession>
<dbReference type="Proteomes" id="UP000199249">
    <property type="component" value="Unassembled WGS sequence"/>
</dbReference>
<protein>
    <submittedName>
        <fullName evidence="3">Tricorn protease C1 domain-containing protein</fullName>
    </submittedName>
</protein>
<name>A0A1H3KFA7_9BACT</name>
<proteinExistence type="predicted"/>
<feature type="domain" description="Tail specific protease" evidence="2">
    <location>
        <begin position="141"/>
        <end position="341"/>
    </location>
</feature>
<dbReference type="InterPro" id="IPR028204">
    <property type="entry name" value="Tricorn_C1"/>
</dbReference>
<dbReference type="PANTHER" id="PTHR11261">
    <property type="entry name" value="INTERPHOTORECEPTOR RETINOID-BINDING PROTEIN"/>
    <property type="match status" value="1"/>
</dbReference>
<dbReference type="InterPro" id="IPR005151">
    <property type="entry name" value="Tail-specific_protease"/>
</dbReference>
<dbReference type="STRING" id="651662.SAMN04488069_10995"/>
<dbReference type="SMART" id="SM00245">
    <property type="entry name" value="TSPc"/>
    <property type="match status" value="1"/>
</dbReference>
<dbReference type="RefSeq" id="WP_092741242.1">
    <property type="nucleotide sequence ID" value="NZ_FNOV01000009.1"/>
</dbReference>
<feature type="chain" id="PRO_5011747998" evidence="1">
    <location>
        <begin position="22"/>
        <end position="368"/>
    </location>
</feature>
<dbReference type="AlphaFoldDB" id="A0A1H3KFA7"/>
<evidence type="ECO:0000313" key="4">
    <source>
        <dbReference type="Proteomes" id="UP000199249"/>
    </source>
</evidence>
<dbReference type="CDD" id="cd07563">
    <property type="entry name" value="Peptidase_S41_IRBP"/>
    <property type="match status" value="1"/>
</dbReference>
<sequence length="368" mass="40634">MKLSAILTTAVLLTTSLLARAQTPELSPPEQSFEQFWQAFRDNYAFFQLKKVDWDSTYRDFRPQVTAQTPPDSLVALLGRMVEPLHDGHVTISRGDEILFKGESARNSFKQNFRTVQPAFWQVAYRQLRAAGFSAVKGLGPKFKDKRVLYVSRSGPIGYLHLTRNFADLTGAIGTEAQEQQDHLKLERLFSKALRKLDGCQVLLLDIRDDGGGHSGNELAGHFTAKRYLANYKALRQPGGYDHFTEPQPSYVTPAASPRFLGPVVLLTSDQTASAAEDLTIALAQLPQVTRVGTATKGMLSDMYSVHLINGLDVTLSNQRYTTPAGQLLEDVGVAPDIIVENTPAALQQGQDPVLQKALEVARQKLLP</sequence>
<dbReference type="OrthoDB" id="9812068at2"/>
<evidence type="ECO:0000259" key="2">
    <source>
        <dbReference type="SMART" id="SM00245"/>
    </source>
</evidence>
<dbReference type="Pfam" id="PF14684">
    <property type="entry name" value="Tricorn_C1"/>
    <property type="match status" value="1"/>
</dbReference>
<keyword evidence="1" id="KW-0732">Signal</keyword>
<keyword evidence="4" id="KW-1185">Reference proteome</keyword>
<dbReference type="PANTHER" id="PTHR11261:SF3">
    <property type="entry name" value="RETINOL-BINDING PROTEIN 3"/>
    <property type="match status" value="1"/>
</dbReference>
<dbReference type="GO" id="GO:0008236">
    <property type="term" value="F:serine-type peptidase activity"/>
    <property type="evidence" value="ECO:0007669"/>
    <property type="project" value="InterPro"/>
</dbReference>
<keyword evidence="3" id="KW-0378">Hydrolase</keyword>
<dbReference type="EMBL" id="FNOV01000009">
    <property type="protein sequence ID" value="SDY50254.1"/>
    <property type="molecule type" value="Genomic_DNA"/>
</dbReference>
<organism evidence="3 4">
    <name type="scientific">Hymenobacter psychrophilus</name>
    <dbReference type="NCBI Taxonomy" id="651662"/>
    <lineage>
        <taxon>Bacteria</taxon>
        <taxon>Pseudomonadati</taxon>
        <taxon>Bacteroidota</taxon>
        <taxon>Cytophagia</taxon>
        <taxon>Cytophagales</taxon>
        <taxon>Hymenobacteraceae</taxon>
        <taxon>Hymenobacter</taxon>
    </lineage>
</organism>
<evidence type="ECO:0000256" key="1">
    <source>
        <dbReference type="SAM" id="SignalP"/>
    </source>
</evidence>
<dbReference type="Gene3D" id="3.90.226.10">
    <property type="entry name" value="2-enoyl-CoA Hydratase, Chain A, domain 1"/>
    <property type="match status" value="1"/>
</dbReference>
<evidence type="ECO:0000313" key="3">
    <source>
        <dbReference type="EMBL" id="SDY50254.1"/>
    </source>
</evidence>
<keyword evidence="3" id="KW-0645">Protease</keyword>